<sequence length="601" mass="67237">MSESILNVQLIDQRVTKLAEDLKDRFREELGLKNDQNKLKSAAFVYLVARSLLDLDPDEVFDGLVEGGGDFGVDAIYFGPPNAGEFKVTLVQGKYKQNLEGTSGFPENGIIKMADAIRIIFNPSAPFDANPRVTARIDQVRALIGQGYFPEVRAILCNNGPRWNDAAETRIKAYNFGSMVAWEHVGPEALVGLMRARKPVDVKLQLCGKALVEEHPYMRSMIGRMSVLELARLFDTFGDVLLERNIRRYLGFSGRVNQEIGDTLRDPDQRSKFYFYNNGVTIICSKFNHNPLAEKDWPVQVSGLQIVNGGQTSKTVQHMLRELGPEIGTATVLVRLYELPEDDEPLVQLITRATNSQNPVVLNDLRSSEARQKNLEEMIRELGYNYRRQRSGEDRAPNDMTINSVGNAVLAVWRQRPHMVDSGSGILTGQLYEHVFSPELNGAQAIIAVLLVRLARRQAKIGEESKSEFPASGSDYAAMLMGEYLLREIGVSIDEFDHRNFRKAVKIVEENGEHFYHNAVARILNAVDGKKAAWRFRPTQAIFKSTIVNALEDSKKIDEIAVKVVRGSLIRWSLNSDLVQELTGAPLSIDLPPPSDPETPA</sequence>
<name>A0A4D8Q1C3_AZOBR</name>
<keyword evidence="2" id="KW-0614">Plasmid</keyword>
<dbReference type="Pfam" id="PF10592">
    <property type="entry name" value="AIPR"/>
    <property type="match status" value="1"/>
</dbReference>
<proteinExistence type="predicted"/>
<geneLocation type="plasmid" evidence="2">
    <name>p1</name>
</geneLocation>
<dbReference type="InterPro" id="IPR018891">
    <property type="entry name" value="AIPR_C"/>
</dbReference>
<reference evidence="2 3" key="1">
    <citation type="submission" date="2018-09" db="EMBL/GenBank/DDBJ databases">
        <title>Whole genome based analysis of evolution and adaptive divergence in Indian and Brazilian strains of Azospirillum brasilense.</title>
        <authorList>
            <person name="Singh C."/>
            <person name="Tripathi A.K."/>
        </authorList>
    </citation>
    <scope>NUCLEOTIDE SEQUENCE [LARGE SCALE GENOMIC DNA]</scope>
    <source>
        <strain evidence="2 3">MTCC4036</strain>
        <plasmid evidence="2 3">p1</plasmid>
    </source>
</reference>
<protein>
    <submittedName>
        <fullName evidence="2">Abortive phage resistance protein</fullName>
    </submittedName>
</protein>
<organism evidence="2 3">
    <name type="scientific">Azospirillum brasilense</name>
    <dbReference type="NCBI Taxonomy" id="192"/>
    <lineage>
        <taxon>Bacteria</taxon>
        <taxon>Pseudomonadati</taxon>
        <taxon>Pseudomonadota</taxon>
        <taxon>Alphaproteobacteria</taxon>
        <taxon>Rhodospirillales</taxon>
        <taxon>Azospirillaceae</taxon>
        <taxon>Azospirillum</taxon>
    </lineage>
</organism>
<dbReference type="Proteomes" id="UP000298596">
    <property type="component" value="Plasmid p1"/>
</dbReference>
<evidence type="ECO:0000313" key="2">
    <source>
        <dbReference type="EMBL" id="QCO03441.1"/>
    </source>
</evidence>
<accession>A0A4D8Q1C3</accession>
<gene>
    <name evidence="2" type="ORF">D3867_15325</name>
</gene>
<dbReference type="AlphaFoldDB" id="A0A4D8Q1C3"/>
<dbReference type="EMBL" id="CP032331">
    <property type="protein sequence ID" value="QCO03441.1"/>
    <property type="molecule type" value="Genomic_DNA"/>
</dbReference>
<evidence type="ECO:0000313" key="3">
    <source>
        <dbReference type="Proteomes" id="UP000298596"/>
    </source>
</evidence>
<feature type="domain" description="Abortive phage infection protein C-terminal" evidence="1">
    <location>
        <begin position="242"/>
        <end position="488"/>
    </location>
</feature>
<evidence type="ECO:0000259" key="1">
    <source>
        <dbReference type="Pfam" id="PF10592"/>
    </source>
</evidence>